<protein>
    <submittedName>
        <fullName evidence="5">TetR family transcriptional regulator</fullName>
    </submittedName>
</protein>
<dbReference type="InterPro" id="IPR050109">
    <property type="entry name" value="HTH-type_TetR-like_transc_reg"/>
</dbReference>
<keyword evidence="2" id="KW-0238">DNA-binding</keyword>
<dbReference type="InterPro" id="IPR036271">
    <property type="entry name" value="Tet_transcr_reg_TetR-rel_C_sf"/>
</dbReference>
<feature type="domain" description="HTH tetR-type" evidence="4">
    <location>
        <begin position="14"/>
        <end position="61"/>
    </location>
</feature>
<keyword evidence="6" id="KW-1185">Reference proteome</keyword>
<dbReference type="RefSeq" id="WP_133616640.1">
    <property type="nucleotide sequence ID" value="NZ_SNYA01000004.1"/>
</dbReference>
<evidence type="ECO:0000259" key="4">
    <source>
        <dbReference type="Pfam" id="PF00440"/>
    </source>
</evidence>
<evidence type="ECO:0000256" key="3">
    <source>
        <dbReference type="ARBA" id="ARBA00023163"/>
    </source>
</evidence>
<dbReference type="Proteomes" id="UP000295601">
    <property type="component" value="Unassembled WGS sequence"/>
</dbReference>
<dbReference type="PANTHER" id="PTHR30055:SF234">
    <property type="entry name" value="HTH-TYPE TRANSCRIPTIONAL REGULATOR BETI"/>
    <property type="match status" value="1"/>
</dbReference>
<dbReference type="InterPro" id="IPR009057">
    <property type="entry name" value="Homeodomain-like_sf"/>
</dbReference>
<dbReference type="SUPFAM" id="SSF48498">
    <property type="entry name" value="Tetracyclin repressor-like, C-terminal domain"/>
    <property type="match status" value="1"/>
</dbReference>
<dbReference type="EMBL" id="SNYA01000004">
    <property type="protein sequence ID" value="TDP92416.1"/>
    <property type="molecule type" value="Genomic_DNA"/>
</dbReference>
<evidence type="ECO:0000313" key="5">
    <source>
        <dbReference type="EMBL" id="TDP92416.1"/>
    </source>
</evidence>
<reference evidence="5 6" key="1">
    <citation type="submission" date="2019-03" db="EMBL/GenBank/DDBJ databases">
        <title>Genomic analyses of the natural microbiome of Caenorhabditis elegans.</title>
        <authorList>
            <person name="Samuel B."/>
        </authorList>
    </citation>
    <scope>NUCLEOTIDE SEQUENCE [LARGE SCALE GENOMIC DNA]</scope>
    <source>
        <strain evidence="5 6">JUb18</strain>
    </source>
</reference>
<dbReference type="InterPro" id="IPR001647">
    <property type="entry name" value="HTH_TetR"/>
</dbReference>
<proteinExistence type="predicted"/>
<dbReference type="GO" id="GO:0000976">
    <property type="term" value="F:transcription cis-regulatory region binding"/>
    <property type="evidence" value="ECO:0007669"/>
    <property type="project" value="TreeGrafter"/>
</dbReference>
<accession>A0A4R6S1A6</accession>
<gene>
    <name evidence="5" type="ORF">EDF62_1623</name>
</gene>
<organism evidence="5 6">
    <name type="scientific">Leucobacter luti</name>
    <dbReference type="NCBI Taxonomy" id="340320"/>
    <lineage>
        <taxon>Bacteria</taxon>
        <taxon>Bacillati</taxon>
        <taxon>Actinomycetota</taxon>
        <taxon>Actinomycetes</taxon>
        <taxon>Micrococcales</taxon>
        <taxon>Microbacteriaceae</taxon>
        <taxon>Leucobacter</taxon>
    </lineage>
</organism>
<dbReference type="PANTHER" id="PTHR30055">
    <property type="entry name" value="HTH-TYPE TRANSCRIPTIONAL REGULATOR RUTR"/>
    <property type="match status" value="1"/>
</dbReference>
<dbReference type="OrthoDB" id="3237195at2"/>
<dbReference type="SUPFAM" id="SSF46689">
    <property type="entry name" value="Homeodomain-like"/>
    <property type="match status" value="1"/>
</dbReference>
<evidence type="ECO:0000313" key="6">
    <source>
        <dbReference type="Proteomes" id="UP000295601"/>
    </source>
</evidence>
<dbReference type="Gene3D" id="1.10.357.10">
    <property type="entry name" value="Tetracycline Repressor, domain 2"/>
    <property type="match status" value="1"/>
</dbReference>
<evidence type="ECO:0000256" key="1">
    <source>
        <dbReference type="ARBA" id="ARBA00023015"/>
    </source>
</evidence>
<comment type="caution">
    <text evidence="5">The sequence shown here is derived from an EMBL/GenBank/DDBJ whole genome shotgun (WGS) entry which is preliminary data.</text>
</comment>
<sequence>MAKQDRAIATRESLVEAACQVFSRMHFESARVVDILEASSVTQGAFYFHFPQGKKQIAEEIISRQDSSFVALRDAVATSGLDGLSGLLRLTDVLGDLLSRDSGTQAGLRLVLQASTNFPEIAHLPDPRWLEAIAGFLHRADGEGNLRKGVDIPLAARTVVYLFTGAQVSSFVNDAWSELPKALRTIEPYVLSSLAVDGFVPQSV</sequence>
<keyword evidence="1" id="KW-0805">Transcription regulation</keyword>
<keyword evidence="3" id="KW-0804">Transcription</keyword>
<evidence type="ECO:0000256" key="2">
    <source>
        <dbReference type="ARBA" id="ARBA00023125"/>
    </source>
</evidence>
<name>A0A4R6S1A6_9MICO</name>
<dbReference type="AlphaFoldDB" id="A0A4R6S1A6"/>
<dbReference type="Pfam" id="PF00440">
    <property type="entry name" value="TetR_N"/>
    <property type="match status" value="1"/>
</dbReference>
<dbReference type="GO" id="GO:0003700">
    <property type="term" value="F:DNA-binding transcription factor activity"/>
    <property type="evidence" value="ECO:0007669"/>
    <property type="project" value="TreeGrafter"/>
</dbReference>